<dbReference type="AlphaFoldDB" id="A0A6F8YV66"/>
<name>A0A6F8YV66_9ACTN</name>
<evidence type="ECO:0000313" key="1">
    <source>
        <dbReference type="EMBL" id="BCB89969.1"/>
    </source>
</evidence>
<protein>
    <submittedName>
        <fullName evidence="1">Uncharacterized protein</fullName>
    </submittedName>
</protein>
<reference evidence="1 2" key="2">
    <citation type="submission" date="2020-03" db="EMBL/GenBank/DDBJ databases">
        <authorList>
            <person name="Ichikawa N."/>
            <person name="Kimura A."/>
            <person name="Kitahashi Y."/>
            <person name="Uohara A."/>
        </authorList>
    </citation>
    <scope>NUCLEOTIDE SEQUENCE [LARGE SCALE GENOMIC DNA]</scope>
    <source>
        <strain evidence="1 2">NBRC 105367</strain>
    </source>
</reference>
<proteinExistence type="predicted"/>
<keyword evidence="2" id="KW-1185">Reference proteome</keyword>
<sequence length="112" mass="12062">MARDQCDAFALVMLNACHTPGERPGVWSVVKGMTASIAIRAEALFASLLQESTASSPAQVRAAVVDALLRHGVTGCATVVAAEFGDHPDLAIRRMRWAVKAVRSAYARQQRR</sequence>
<evidence type="ECO:0000313" key="2">
    <source>
        <dbReference type="Proteomes" id="UP000503011"/>
    </source>
</evidence>
<dbReference type="Proteomes" id="UP000503011">
    <property type="component" value="Chromosome"/>
</dbReference>
<dbReference type="EMBL" id="AP022871">
    <property type="protein sequence ID" value="BCB89969.1"/>
    <property type="molecule type" value="Genomic_DNA"/>
</dbReference>
<dbReference type="KEGG" id="psuu:Psuf_072820"/>
<reference evidence="1 2" key="1">
    <citation type="submission" date="2020-03" db="EMBL/GenBank/DDBJ databases">
        <title>Whole genome shotgun sequence of Phytohabitans suffuscus NBRC 105367.</title>
        <authorList>
            <person name="Komaki H."/>
            <person name="Tamura T."/>
        </authorList>
    </citation>
    <scope>NUCLEOTIDE SEQUENCE [LARGE SCALE GENOMIC DNA]</scope>
    <source>
        <strain evidence="1 2">NBRC 105367</strain>
    </source>
</reference>
<organism evidence="1 2">
    <name type="scientific">Phytohabitans suffuscus</name>
    <dbReference type="NCBI Taxonomy" id="624315"/>
    <lineage>
        <taxon>Bacteria</taxon>
        <taxon>Bacillati</taxon>
        <taxon>Actinomycetota</taxon>
        <taxon>Actinomycetes</taxon>
        <taxon>Micromonosporales</taxon>
        <taxon>Micromonosporaceae</taxon>
    </lineage>
</organism>
<accession>A0A6F8YV66</accession>
<gene>
    <name evidence="1" type="ORF">Psuf_072820</name>
</gene>